<protein>
    <submittedName>
        <fullName evidence="1">LAFE_0C07580g1_1</fullName>
    </submittedName>
</protein>
<evidence type="ECO:0000313" key="1">
    <source>
        <dbReference type="EMBL" id="SCW00591.1"/>
    </source>
</evidence>
<dbReference type="Proteomes" id="UP000190831">
    <property type="component" value="Chromosome C"/>
</dbReference>
<organism evidence="1 2">
    <name type="scientific">Lachancea fermentati</name>
    <name type="common">Zygosaccharomyces fermentati</name>
    <dbReference type="NCBI Taxonomy" id="4955"/>
    <lineage>
        <taxon>Eukaryota</taxon>
        <taxon>Fungi</taxon>
        <taxon>Dikarya</taxon>
        <taxon>Ascomycota</taxon>
        <taxon>Saccharomycotina</taxon>
        <taxon>Saccharomycetes</taxon>
        <taxon>Saccharomycetales</taxon>
        <taxon>Saccharomycetaceae</taxon>
        <taxon>Lachancea</taxon>
    </lineage>
</organism>
<sequence>MFKKPIKTNVQSLTNRNTFVSCQLDGKGSHSIFIAKENIIYRYGLNQLDGAPHQISSKDSIMGLKLFGDMCLGSQHLFVITENSQLEIYRVIDSMTISTKVIQNLNVRCLQKIEIFLDQEETEIYVVGNRSLVYLIKMEDALSSSFSCHASLIYASEYELIGSGTLTATNDAKNELFYVLEISMAINRLYFSKFRMNQKQSKGSAGLQLYKKDSYQMTHLDFPAVIIFVCENQRVIAISENQTVCFQSNVLALKNHGIHEILGRKLGCKLLPEASYIYNRDRIFLSLYTNAGDILEAVVDLEKQQKVLKWTLKKYETIEWPIGTIEYFKRLMNHVFVVVSKMEGVSIINMKNGKVLQSLPYENKLYFDSHNIRCIEGNMLELATCGGFSKTLGFVETWKLKLPSSSIKVLKYFDPRCTVLQNFWTVRGTVFWYNGELYNESRMITNQSVVHVTQWGSVLALDRILCGCEIPSFNDSCIVLNTKGEISLVKENSNVVLSAIPEVDCNQKHAIAAQLYSKDDERSLFVAVAAGNKIHCFNGEGDFISINSKLRAIRDICIICREQNGDYLLAVSSDEGRVIILRYCSVKKGITFVFGLLIDAYTATSLCNIPGGVNRKLVWVYNDAKTYILNVEKQIYYEWPLGFGLKKLRHYQADQYMAITPDDQIITFQLLGTNASTYEKQLYVSQKHLYLQLVLIGNPQFALMAAEATNAGRTQNLVLFDLQEMRPLSTFKFDVAGMIGEIVAVESSDYQTCLVSFLKKDSSGSILYLLSITPGAIVCSASLIVDGIISGIVVRDDTIVVVAESLIVCRMVHSVDAGWDLVREPIWYETQEDLSWACACFFDSRGFLNVMSPQSGLCTYNLDKNAKRSGPIQISRRKDVAGSPQPALEILTQIAVVSAGPSRNGVGSANLARYDVALPTVYAACALGPYACIWEVEPTTNTTDRAETELPTSMSHWHSHIAECAAILPPDQVVTRLRPVCAEPVTFLATTIAGPCVVSRLGRGSSQACETGQTAQLWSL</sequence>
<proteinExistence type="predicted"/>
<gene>
    <name evidence="1" type="ORF">LAFE_0C07580G</name>
</gene>
<evidence type="ECO:0000313" key="2">
    <source>
        <dbReference type="Proteomes" id="UP000190831"/>
    </source>
</evidence>
<reference evidence="1 2" key="1">
    <citation type="submission" date="2016-03" db="EMBL/GenBank/DDBJ databases">
        <authorList>
            <person name="Devillers H."/>
        </authorList>
    </citation>
    <scope>NUCLEOTIDE SEQUENCE [LARGE SCALE GENOMIC DNA]</scope>
    <source>
        <strain evidence="1">CBS 6772</strain>
    </source>
</reference>
<accession>A0A1G4M9U3</accession>
<dbReference type="OMA" id="SHIAECA"/>
<dbReference type="EMBL" id="LT598485">
    <property type="protein sequence ID" value="SCW00591.1"/>
    <property type="molecule type" value="Genomic_DNA"/>
</dbReference>
<name>A0A1G4M9U3_LACFM</name>
<keyword evidence="2" id="KW-1185">Reference proteome</keyword>
<dbReference type="AlphaFoldDB" id="A0A1G4M9U3"/>